<name>V4N516_EUTSA</name>
<evidence type="ECO:0000259" key="3">
    <source>
        <dbReference type="PROSITE" id="PS50102"/>
    </source>
</evidence>
<gene>
    <name evidence="4" type="ORF">EUTSA_v10014839mg</name>
</gene>
<organism evidence="4 5">
    <name type="scientific">Eutrema salsugineum</name>
    <name type="common">Saltwater cress</name>
    <name type="synonym">Sisymbrium salsugineum</name>
    <dbReference type="NCBI Taxonomy" id="72664"/>
    <lineage>
        <taxon>Eukaryota</taxon>
        <taxon>Viridiplantae</taxon>
        <taxon>Streptophyta</taxon>
        <taxon>Embryophyta</taxon>
        <taxon>Tracheophyta</taxon>
        <taxon>Spermatophyta</taxon>
        <taxon>Magnoliopsida</taxon>
        <taxon>eudicotyledons</taxon>
        <taxon>Gunneridae</taxon>
        <taxon>Pentapetalae</taxon>
        <taxon>rosids</taxon>
        <taxon>malvids</taxon>
        <taxon>Brassicales</taxon>
        <taxon>Brassicaceae</taxon>
        <taxon>Eutremeae</taxon>
        <taxon>Eutrema</taxon>
    </lineage>
</organism>
<dbReference type="PROSITE" id="PS50102">
    <property type="entry name" value="RRM"/>
    <property type="match status" value="1"/>
</dbReference>
<dbReference type="STRING" id="72664.V4N516"/>
<evidence type="ECO:0000313" key="5">
    <source>
        <dbReference type="Proteomes" id="UP000030689"/>
    </source>
</evidence>
<dbReference type="PANTHER" id="PTHR10352">
    <property type="entry name" value="EUKARYOTIC TRANSLATION INITIATION FACTOR 3 SUBUNIT G"/>
    <property type="match status" value="1"/>
</dbReference>
<sequence>MRSTEDNHLERIRAPGSIAEEAMVCRLCDMRRDHWTSRCPQKDLLSLMETPLTAEASTSTAAEKAAYVPPSRRPGAKICFTNSDRRRRNDENTVRVTNLSEYAREPDLMELFCPFGAVRAYVAIDQKTTMSKGFGFVSFASREDAQRAINGLNGFGYDNLILRVEWAAPFL</sequence>
<dbReference type="InterPro" id="IPR024675">
    <property type="entry name" value="eIF3g_N"/>
</dbReference>
<protein>
    <recommendedName>
        <fullName evidence="3">RRM domain-containing protein</fullName>
    </recommendedName>
</protein>
<evidence type="ECO:0000256" key="2">
    <source>
        <dbReference type="PROSITE-ProRule" id="PRU00176"/>
    </source>
</evidence>
<dbReference type="Gene3D" id="3.30.70.330">
    <property type="match status" value="1"/>
</dbReference>
<dbReference type="SUPFAM" id="SSF54928">
    <property type="entry name" value="RNA-binding domain, RBD"/>
    <property type="match status" value="1"/>
</dbReference>
<dbReference type="OrthoDB" id="1749473at2759"/>
<dbReference type="OMA" id="CRICKGP"/>
<dbReference type="InterPro" id="IPR034240">
    <property type="entry name" value="eIF3G_RRM"/>
</dbReference>
<dbReference type="InterPro" id="IPR000504">
    <property type="entry name" value="RRM_dom"/>
</dbReference>
<dbReference type="AlphaFoldDB" id="V4N516"/>
<dbReference type="CDD" id="cd12408">
    <property type="entry name" value="RRM_eIF3G_like"/>
    <property type="match status" value="1"/>
</dbReference>
<dbReference type="KEGG" id="eus:EUTSA_v10014839mg"/>
<dbReference type="GO" id="GO:0003723">
    <property type="term" value="F:RNA binding"/>
    <property type="evidence" value="ECO:0007669"/>
    <property type="project" value="UniProtKB-UniRule"/>
</dbReference>
<evidence type="ECO:0000313" key="4">
    <source>
        <dbReference type="EMBL" id="ESQ40516.1"/>
    </source>
</evidence>
<dbReference type="InterPro" id="IPR012677">
    <property type="entry name" value="Nucleotide-bd_a/b_plait_sf"/>
</dbReference>
<dbReference type="Proteomes" id="UP000030689">
    <property type="component" value="Unassembled WGS sequence"/>
</dbReference>
<dbReference type="SMART" id="SM00360">
    <property type="entry name" value="RRM"/>
    <property type="match status" value="1"/>
</dbReference>
<dbReference type="Pfam" id="PF12353">
    <property type="entry name" value="eIF3g"/>
    <property type="match status" value="1"/>
</dbReference>
<keyword evidence="1 2" id="KW-0694">RNA-binding</keyword>
<dbReference type="EMBL" id="KI517464">
    <property type="protein sequence ID" value="ESQ40516.1"/>
    <property type="molecule type" value="Genomic_DNA"/>
</dbReference>
<dbReference type="Pfam" id="PF00076">
    <property type="entry name" value="RRM_1"/>
    <property type="match status" value="1"/>
</dbReference>
<accession>V4N516</accession>
<reference evidence="4 5" key="1">
    <citation type="journal article" date="2013" name="Front. Plant Sci.">
        <title>The Reference Genome of the Halophytic Plant Eutrema salsugineum.</title>
        <authorList>
            <person name="Yang R."/>
            <person name="Jarvis D.E."/>
            <person name="Chen H."/>
            <person name="Beilstein M.A."/>
            <person name="Grimwood J."/>
            <person name="Jenkins J."/>
            <person name="Shu S."/>
            <person name="Prochnik S."/>
            <person name="Xin M."/>
            <person name="Ma C."/>
            <person name="Schmutz J."/>
            <person name="Wing R.A."/>
            <person name="Mitchell-Olds T."/>
            <person name="Schumaker K.S."/>
            <person name="Wang X."/>
        </authorList>
    </citation>
    <scope>NUCLEOTIDE SEQUENCE [LARGE SCALE GENOMIC DNA]</scope>
</reference>
<keyword evidence="5" id="KW-1185">Reference proteome</keyword>
<feature type="domain" description="RRM" evidence="3">
    <location>
        <begin position="92"/>
        <end position="169"/>
    </location>
</feature>
<proteinExistence type="predicted"/>
<dbReference type="Gramene" id="ESQ40516">
    <property type="protein sequence ID" value="ESQ40516"/>
    <property type="gene ID" value="EUTSA_v10014839mg"/>
</dbReference>
<dbReference type="eggNOG" id="KOG0122">
    <property type="taxonomic scope" value="Eukaryota"/>
</dbReference>
<dbReference type="InterPro" id="IPR035979">
    <property type="entry name" value="RBD_domain_sf"/>
</dbReference>
<evidence type="ECO:0000256" key="1">
    <source>
        <dbReference type="ARBA" id="ARBA00022884"/>
    </source>
</evidence>